<dbReference type="InterPro" id="IPR001764">
    <property type="entry name" value="Glyco_hydro_3_N"/>
</dbReference>
<dbReference type="EMBL" id="CAJOBP010022859">
    <property type="protein sequence ID" value="CAF4602755.1"/>
    <property type="molecule type" value="Genomic_DNA"/>
</dbReference>
<dbReference type="InterPro" id="IPR044993">
    <property type="entry name" value="BXL"/>
</dbReference>
<dbReference type="PANTHER" id="PTHR42721:SF3">
    <property type="entry name" value="BETA-D-XYLOSIDASE 5-RELATED"/>
    <property type="match status" value="1"/>
</dbReference>
<dbReference type="InterPro" id="IPR017853">
    <property type="entry name" value="GH"/>
</dbReference>
<dbReference type="AlphaFoldDB" id="A0A821C8V8"/>
<organism evidence="5 6">
    <name type="scientific">Rotaria socialis</name>
    <dbReference type="NCBI Taxonomy" id="392032"/>
    <lineage>
        <taxon>Eukaryota</taxon>
        <taxon>Metazoa</taxon>
        <taxon>Spiralia</taxon>
        <taxon>Gnathifera</taxon>
        <taxon>Rotifera</taxon>
        <taxon>Eurotatoria</taxon>
        <taxon>Bdelloidea</taxon>
        <taxon>Philodinida</taxon>
        <taxon>Philodinidae</taxon>
        <taxon>Rotaria</taxon>
    </lineage>
</organism>
<feature type="chain" id="PRO_5032978126" description="Glycoside hydrolase family 3 N-terminal domain-containing protein" evidence="3">
    <location>
        <begin position="20"/>
        <end position="231"/>
    </location>
</feature>
<sequence length="231" mass="26150">MQYIFILFTIRIVWTNGQSGNFPDCKSGPLSSFPICNQSLPSRQRAVDLISRMTIMEKISYMITTADTIPRLGLPKYEWWSEALHGLGYSPGVVFGGDLPAATSFPMPINIGATFNMRLVHDIANIISTEARAFNNEGRAGLTFFTPNINIFRDPRWGRGQETPGEDPFLTSQYVYALIEGLQRGDDERYLKIAANCKHFDAYDLENWNGTNRHHFDAKVTDQDLVETYLP</sequence>
<dbReference type="Proteomes" id="UP000663873">
    <property type="component" value="Unassembled WGS sequence"/>
</dbReference>
<protein>
    <recommendedName>
        <fullName evidence="4">Glycoside hydrolase family 3 N-terminal domain-containing protein</fullName>
    </recommendedName>
</protein>
<accession>A0A821C8V8</accession>
<proteinExistence type="inferred from homology"/>
<dbReference type="GO" id="GO:0009044">
    <property type="term" value="F:xylan 1,4-beta-xylosidase activity"/>
    <property type="evidence" value="ECO:0007669"/>
    <property type="project" value="InterPro"/>
</dbReference>
<evidence type="ECO:0000256" key="2">
    <source>
        <dbReference type="ARBA" id="ARBA00022801"/>
    </source>
</evidence>
<evidence type="ECO:0000256" key="1">
    <source>
        <dbReference type="ARBA" id="ARBA00005336"/>
    </source>
</evidence>
<evidence type="ECO:0000256" key="3">
    <source>
        <dbReference type="SAM" id="SignalP"/>
    </source>
</evidence>
<feature type="non-terminal residue" evidence="5">
    <location>
        <position position="231"/>
    </location>
</feature>
<name>A0A821C8V8_9BILA</name>
<dbReference type="Pfam" id="PF00933">
    <property type="entry name" value="Glyco_hydro_3"/>
    <property type="match status" value="1"/>
</dbReference>
<dbReference type="PANTHER" id="PTHR42721">
    <property type="entry name" value="SUGAR HYDROLASE-RELATED"/>
    <property type="match status" value="1"/>
</dbReference>
<keyword evidence="3" id="KW-0732">Signal</keyword>
<keyword evidence="6" id="KW-1185">Reference proteome</keyword>
<dbReference type="Gene3D" id="3.20.20.300">
    <property type="entry name" value="Glycoside hydrolase, family 3, N-terminal domain"/>
    <property type="match status" value="1"/>
</dbReference>
<feature type="signal peptide" evidence="3">
    <location>
        <begin position="1"/>
        <end position="19"/>
    </location>
</feature>
<dbReference type="GO" id="GO:0031222">
    <property type="term" value="P:arabinan catabolic process"/>
    <property type="evidence" value="ECO:0007669"/>
    <property type="project" value="TreeGrafter"/>
</dbReference>
<keyword evidence="2" id="KW-0378">Hydrolase</keyword>
<comment type="similarity">
    <text evidence="1">Belongs to the glycosyl hydrolase 3 family.</text>
</comment>
<feature type="domain" description="Glycoside hydrolase family 3 N-terminal" evidence="4">
    <location>
        <begin position="101"/>
        <end position="215"/>
    </location>
</feature>
<evidence type="ECO:0000313" key="6">
    <source>
        <dbReference type="Proteomes" id="UP000663873"/>
    </source>
</evidence>
<evidence type="ECO:0000259" key="4">
    <source>
        <dbReference type="Pfam" id="PF00933"/>
    </source>
</evidence>
<gene>
    <name evidence="5" type="ORF">UJA718_LOCUS31291</name>
</gene>
<evidence type="ECO:0000313" key="5">
    <source>
        <dbReference type="EMBL" id="CAF4602755.1"/>
    </source>
</evidence>
<reference evidence="5" key="1">
    <citation type="submission" date="2021-02" db="EMBL/GenBank/DDBJ databases">
        <authorList>
            <person name="Nowell W R."/>
        </authorList>
    </citation>
    <scope>NUCLEOTIDE SEQUENCE</scope>
</reference>
<dbReference type="GO" id="GO:0046556">
    <property type="term" value="F:alpha-L-arabinofuranosidase activity"/>
    <property type="evidence" value="ECO:0007669"/>
    <property type="project" value="TreeGrafter"/>
</dbReference>
<dbReference type="InterPro" id="IPR036962">
    <property type="entry name" value="Glyco_hydro_3_N_sf"/>
</dbReference>
<comment type="caution">
    <text evidence="5">The sequence shown here is derived from an EMBL/GenBank/DDBJ whole genome shotgun (WGS) entry which is preliminary data.</text>
</comment>
<dbReference type="SUPFAM" id="SSF51445">
    <property type="entry name" value="(Trans)glycosidases"/>
    <property type="match status" value="1"/>
</dbReference>
<dbReference type="GO" id="GO:0045493">
    <property type="term" value="P:xylan catabolic process"/>
    <property type="evidence" value="ECO:0007669"/>
    <property type="project" value="InterPro"/>
</dbReference>